<sequence length="62" mass="7553">MLAFSYFVSYFNLFKTKRFSWHKSDNYEKITKKTRIVMFFTLAIYDSRDRSNITYVISAYPT</sequence>
<name>A0A377D7T5_ECOLX</name>
<gene>
    <name evidence="1" type="ORF">NCTC7922_03478</name>
</gene>
<accession>A0A377D7T5</accession>
<dbReference type="AlphaFoldDB" id="A0A377D7T5"/>
<dbReference type="Proteomes" id="UP000254174">
    <property type="component" value="Unassembled WGS sequence"/>
</dbReference>
<dbReference type="EMBL" id="UGFC01000006">
    <property type="protein sequence ID" value="STM17041.1"/>
    <property type="molecule type" value="Genomic_DNA"/>
</dbReference>
<proteinExistence type="predicted"/>
<evidence type="ECO:0000313" key="1">
    <source>
        <dbReference type="EMBL" id="STM17041.1"/>
    </source>
</evidence>
<organism evidence="1 2">
    <name type="scientific">Escherichia coli</name>
    <dbReference type="NCBI Taxonomy" id="562"/>
    <lineage>
        <taxon>Bacteria</taxon>
        <taxon>Pseudomonadati</taxon>
        <taxon>Pseudomonadota</taxon>
        <taxon>Gammaproteobacteria</taxon>
        <taxon>Enterobacterales</taxon>
        <taxon>Enterobacteriaceae</taxon>
        <taxon>Escherichia</taxon>
    </lineage>
</organism>
<reference evidence="1 2" key="1">
    <citation type="submission" date="2018-06" db="EMBL/GenBank/DDBJ databases">
        <authorList>
            <consortium name="Pathogen Informatics"/>
            <person name="Doyle S."/>
        </authorList>
    </citation>
    <scope>NUCLEOTIDE SEQUENCE [LARGE SCALE GENOMIC DNA]</scope>
    <source>
        <strain evidence="1 2">NCTC7922</strain>
    </source>
</reference>
<protein>
    <submittedName>
        <fullName evidence="1">Uncharacterized protein</fullName>
    </submittedName>
</protein>
<evidence type="ECO:0000313" key="2">
    <source>
        <dbReference type="Proteomes" id="UP000254174"/>
    </source>
</evidence>